<accession>A0A0F7L5A6</accession>
<keyword evidence="1" id="KW-1133">Transmembrane helix</keyword>
<keyword evidence="1" id="KW-0812">Transmembrane</keyword>
<sequence length="54" mass="5888">MLAVSPPKPDVYFILDSLLCLSVLDFVLSVNLLMVFLKAPSESLSALLYAVIAF</sequence>
<keyword evidence="1" id="KW-0472">Membrane</keyword>
<proteinExistence type="predicted"/>
<protein>
    <submittedName>
        <fullName evidence="2">Uncharacterized protein</fullName>
    </submittedName>
</protein>
<feature type="transmembrane region" description="Helical" evidence="1">
    <location>
        <begin position="12"/>
        <end position="37"/>
    </location>
</feature>
<name>A0A0F7L5A6_9VIRU</name>
<evidence type="ECO:0000313" key="2">
    <source>
        <dbReference type="EMBL" id="AKH47714.1"/>
    </source>
</evidence>
<dbReference type="EMBL" id="KR029597">
    <property type="protein sequence ID" value="AKH47714.1"/>
    <property type="molecule type" value="Genomic_DNA"/>
</dbReference>
<evidence type="ECO:0000256" key="1">
    <source>
        <dbReference type="SAM" id="Phobius"/>
    </source>
</evidence>
<reference evidence="2" key="2">
    <citation type="submission" date="2015-03" db="EMBL/GenBank/DDBJ databases">
        <authorList>
            <person name="Chow C.-E.T."/>
            <person name="Winget D.M."/>
            <person name="White R.A.III."/>
            <person name="Hallam S.J."/>
            <person name="Suttle C.A."/>
        </authorList>
    </citation>
    <scope>NUCLEOTIDE SEQUENCE</scope>
    <source>
        <strain evidence="2">Oxic1_2</strain>
    </source>
</reference>
<organism evidence="2">
    <name type="scientific">uncultured marine virus</name>
    <dbReference type="NCBI Taxonomy" id="186617"/>
    <lineage>
        <taxon>Viruses</taxon>
        <taxon>environmental samples</taxon>
    </lineage>
</organism>
<reference evidence="2" key="1">
    <citation type="journal article" date="2015" name="Front. Microbiol.">
        <title>Combining genomic sequencing methods to explore viral diversity and reveal potential virus-host interactions.</title>
        <authorList>
            <person name="Chow C.E."/>
            <person name="Winget D.M."/>
            <person name="White R.A.III."/>
            <person name="Hallam S.J."/>
            <person name="Suttle C.A."/>
        </authorList>
    </citation>
    <scope>NUCLEOTIDE SEQUENCE</scope>
    <source>
        <strain evidence="2">Oxic1_2</strain>
    </source>
</reference>